<gene>
    <name evidence="1" type="ORF">PECUL_23A041965</name>
    <name evidence="2" type="ORF">PECUL_23A053978</name>
</gene>
<dbReference type="EMBL" id="CAKOES020001300">
    <property type="protein sequence ID" value="CAH2330796.1"/>
    <property type="molecule type" value="Genomic_DNA"/>
</dbReference>
<organism evidence="2 3">
    <name type="scientific">Pelobates cultripes</name>
    <name type="common">Western spadefoot toad</name>
    <dbReference type="NCBI Taxonomy" id="61616"/>
    <lineage>
        <taxon>Eukaryota</taxon>
        <taxon>Metazoa</taxon>
        <taxon>Chordata</taxon>
        <taxon>Craniata</taxon>
        <taxon>Vertebrata</taxon>
        <taxon>Euteleostomi</taxon>
        <taxon>Amphibia</taxon>
        <taxon>Batrachia</taxon>
        <taxon>Anura</taxon>
        <taxon>Pelobatoidea</taxon>
        <taxon>Pelobatidae</taxon>
        <taxon>Pelobates</taxon>
    </lineage>
</organism>
<feature type="non-terminal residue" evidence="2">
    <location>
        <position position="101"/>
    </location>
</feature>
<comment type="caution">
    <text evidence="2">The sequence shown here is derived from an EMBL/GenBank/DDBJ whole genome shotgun (WGS) entry which is preliminary data.</text>
</comment>
<dbReference type="Proteomes" id="UP001295444">
    <property type="component" value="Unassembled WGS sequence"/>
</dbReference>
<dbReference type="EMBL" id="CAKOES020000648">
    <property type="protein sequence ID" value="CAH2330461.1"/>
    <property type="molecule type" value="Genomic_DNA"/>
</dbReference>
<evidence type="ECO:0000313" key="2">
    <source>
        <dbReference type="EMBL" id="CAH2330796.1"/>
    </source>
</evidence>
<reference evidence="2" key="1">
    <citation type="submission" date="2022-03" db="EMBL/GenBank/DDBJ databases">
        <authorList>
            <person name="Alioto T."/>
            <person name="Alioto T."/>
            <person name="Gomez Garrido J."/>
        </authorList>
    </citation>
    <scope>NUCLEOTIDE SEQUENCE</scope>
</reference>
<proteinExistence type="predicted"/>
<name>A0AAD1X0G5_PELCU</name>
<evidence type="ECO:0000313" key="3">
    <source>
        <dbReference type="Proteomes" id="UP001295444"/>
    </source>
</evidence>
<protein>
    <submittedName>
        <fullName evidence="2">Uncharacterized protein</fullName>
    </submittedName>
</protein>
<keyword evidence="3" id="KW-1185">Reference proteome</keyword>
<sequence length="101" mass="10754">MAAPRVPDTRGPVLNQADTWVLQSQTLTYLDAVLERLCPKQDVHVALAVTNTMSTTNSLQYAPSGLAPTAPATSTSYPPPLKAIRVLAPTSHPCLQECVGQ</sequence>
<evidence type="ECO:0000313" key="1">
    <source>
        <dbReference type="EMBL" id="CAH2330461.1"/>
    </source>
</evidence>
<accession>A0AAD1X0G5</accession>
<dbReference type="AlphaFoldDB" id="A0AAD1X0G5"/>